<evidence type="ECO:0000313" key="1">
    <source>
        <dbReference type="EMBL" id="MCP1339482.1"/>
    </source>
</evidence>
<evidence type="ECO:0000313" key="2">
    <source>
        <dbReference type="Proteomes" id="UP001139474"/>
    </source>
</evidence>
<proteinExistence type="predicted"/>
<organism evidence="1 2">
    <name type="scientific">Idiomarina rhizosphaerae</name>
    <dbReference type="NCBI Taxonomy" id="2961572"/>
    <lineage>
        <taxon>Bacteria</taxon>
        <taxon>Pseudomonadati</taxon>
        <taxon>Pseudomonadota</taxon>
        <taxon>Gammaproteobacteria</taxon>
        <taxon>Alteromonadales</taxon>
        <taxon>Idiomarinaceae</taxon>
        <taxon>Idiomarina</taxon>
    </lineage>
</organism>
<protein>
    <submittedName>
        <fullName evidence="1">Alpha/beta hydrolase</fullName>
    </submittedName>
</protein>
<sequence>MQVIFNHGKESGPWGRKIKVLAETAETLGFSVTSVDYQGIDDPDQRVEKLTTYIEALTENFLLVGSSMGGYVATVAAAKTTSRGLFLMAPAFYLGGQANFDELTPACKTQIIHGWSDDIVPVENSWRYAERTKAELHLVNDDHRLIDSLPQTNALFKRFLETLLKG</sequence>
<dbReference type="GO" id="GO:0016787">
    <property type="term" value="F:hydrolase activity"/>
    <property type="evidence" value="ECO:0007669"/>
    <property type="project" value="UniProtKB-KW"/>
</dbReference>
<dbReference type="SUPFAM" id="SSF53474">
    <property type="entry name" value="alpha/beta-Hydrolases"/>
    <property type="match status" value="1"/>
</dbReference>
<keyword evidence="1" id="KW-0378">Hydrolase</keyword>
<name>A0A9X2FVR9_9GAMM</name>
<accession>A0A9X2FVR9</accession>
<dbReference type="InterPro" id="IPR029058">
    <property type="entry name" value="AB_hydrolase_fold"/>
</dbReference>
<dbReference type="EMBL" id="JAMZDE010000007">
    <property type="protein sequence ID" value="MCP1339482.1"/>
    <property type="molecule type" value="Genomic_DNA"/>
</dbReference>
<dbReference type="Proteomes" id="UP001139474">
    <property type="component" value="Unassembled WGS sequence"/>
</dbReference>
<dbReference type="RefSeq" id="WP_253619314.1">
    <property type="nucleotide sequence ID" value="NZ_JAMZDE010000007.1"/>
</dbReference>
<gene>
    <name evidence="1" type="ORF">NJR55_07725</name>
</gene>
<dbReference type="InterPro" id="IPR008886">
    <property type="entry name" value="UPF0227/Esterase_YqiA"/>
</dbReference>
<dbReference type="Gene3D" id="3.40.50.1820">
    <property type="entry name" value="alpha/beta hydrolase"/>
    <property type="match status" value="1"/>
</dbReference>
<keyword evidence="2" id="KW-1185">Reference proteome</keyword>
<dbReference type="AlphaFoldDB" id="A0A9X2FVR9"/>
<comment type="caution">
    <text evidence="1">The sequence shown here is derived from an EMBL/GenBank/DDBJ whole genome shotgun (WGS) entry which is preliminary data.</text>
</comment>
<reference evidence="1" key="1">
    <citation type="submission" date="2022-06" db="EMBL/GenBank/DDBJ databases">
        <title>Idiomarina rhizosphaerae M1R2S28.</title>
        <authorList>
            <person name="Sun J.-Q."/>
            <person name="Li L.-F."/>
        </authorList>
    </citation>
    <scope>NUCLEOTIDE SEQUENCE</scope>
    <source>
        <strain evidence="1">M1R2S28</strain>
    </source>
</reference>
<dbReference type="Pfam" id="PF05728">
    <property type="entry name" value="UPF0227"/>
    <property type="match status" value="1"/>
</dbReference>